<dbReference type="eggNOG" id="COG0591">
    <property type="taxonomic scope" value="Bacteria"/>
</dbReference>
<evidence type="ECO:0000256" key="1">
    <source>
        <dbReference type="ARBA" id="ARBA00004141"/>
    </source>
</evidence>
<dbReference type="CDD" id="cd11477">
    <property type="entry name" value="SLC5sbd_u1"/>
    <property type="match status" value="1"/>
</dbReference>
<dbReference type="Pfam" id="PF00474">
    <property type="entry name" value="SSF"/>
    <property type="match status" value="1"/>
</dbReference>
<evidence type="ECO:0000313" key="9">
    <source>
        <dbReference type="Proteomes" id="UP000012024"/>
    </source>
</evidence>
<dbReference type="PANTHER" id="PTHR11819:SF77">
    <property type="entry name" value="SODIUM_GLUCOSE COTRANSPORT PROTEIN"/>
    <property type="match status" value="1"/>
</dbReference>
<feature type="transmembrane region" description="Helical" evidence="7">
    <location>
        <begin position="79"/>
        <end position="96"/>
    </location>
</feature>
<name>M7N233_9FLAO</name>
<evidence type="ECO:0000256" key="3">
    <source>
        <dbReference type="ARBA" id="ARBA00022692"/>
    </source>
</evidence>
<feature type="transmembrane region" description="Helical" evidence="7">
    <location>
        <begin position="417"/>
        <end position="438"/>
    </location>
</feature>
<proteinExistence type="inferred from homology"/>
<feature type="transmembrane region" description="Helical" evidence="7">
    <location>
        <begin position="298"/>
        <end position="323"/>
    </location>
</feature>
<feature type="transmembrane region" description="Helical" evidence="7">
    <location>
        <begin position="163"/>
        <end position="180"/>
    </location>
</feature>
<evidence type="ECO:0000256" key="2">
    <source>
        <dbReference type="ARBA" id="ARBA00006434"/>
    </source>
</evidence>
<organism evidence="8 9">
    <name type="scientific">Xanthomarina gelatinilytica</name>
    <dbReference type="NCBI Taxonomy" id="1137281"/>
    <lineage>
        <taxon>Bacteria</taxon>
        <taxon>Pseudomonadati</taxon>
        <taxon>Bacteroidota</taxon>
        <taxon>Flavobacteriia</taxon>
        <taxon>Flavobacteriales</taxon>
        <taxon>Flavobacteriaceae</taxon>
        <taxon>Xanthomarina</taxon>
    </lineage>
</organism>
<evidence type="ECO:0000256" key="4">
    <source>
        <dbReference type="ARBA" id="ARBA00022989"/>
    </source>
</evidence>
<comment type="subcellular location">
    <subcellularLocation>
        <location evidence="1">Membrane</location>
        <topology evidence="1">Multi-pass membrane protein</topology>
    </subcellularLocation>
</comment>
<evidence type="ECO:0000256" key="5">
    <source>
        <dbReference type="ARBA" id="ARBA00023136"/>
    </source>
</evidence>
<feature type="transmembrane region" description="Helical" evidence="7">
    <location>
        <begin position="343"/>
        <end position="368"/>
    </location>
</feature>
<evidence type="ECO:0000256" key="6">
    <source>
        <dbReference type="RuleBase" id="RU362091"/>
    </source>
</evidence>
<feature type="transmembrane region" description="Helical" evidence="7">
    <location>
        <begin position="6"/>
        <end position="26"/>
    </location>
</feature>
<comment type="similarity">
    <text evidence="2 6">Belongs to the sodium:solute symporter (SSF) (TC 2.A.21) family.</text>
</comment>
<sequence>MVQLSSFDVVLIVLFFAITLFIGIYVSKQSGKSAAEYFLSGRNMPWWLLGVSMVATTFSTDTPNLVTDIVRTNGVSGNWVWWAFLLTGLLTVFVYAKLWRKSEVNTDIEFYELRYGGKPARFLRGFRAIYLGIIFNILAMSAVTLAAIKIGAIMLGLQPWETVIYAGTITVVFSALGGFKGVVYTDFILFFTAMAGALGAAYYLVGLPEVGGLEALLQHENVVGKLNILPDFSNTEALITLLIIPLAVQWWSSWYPGAEPGGGGYIAQRMLAAKNENHAIGATFFFNIMHYALRPWPWIIVALASLVVFPDIASIHQAFPLVAEDKLGHDLAYSAMLTKLPSGLLGLVLASLVAAYMSTISTHLNWGASYVVNDFYKQQINKNATEKQLVTVGRLATVTLMVCSALLALVLTNALQLFDIILMFGAGTGLIFILRWFWWRINAWSEISAMFVSGIVSILLNFTDLGIYFFGDEGLFPAWAKFPMIVLVTTIVWVAVTFLTQAESKTVLQNFYKKIQPGGPGWQKIVLEARQENIELENTKAGWSVPSGILAMLVGCALIYSIMFATGYIIYGNYLNGLLLIGAALIFALLLMKLWKKIKVTIL</sequence>
<reference evidence="8 9" key="1">
    <citation type="submission" date="2012-12" db="EMBL/GenBank/DDBJ databases">
        <title>Genome assembly of Formosa sp. AK20.</title>
        <authorList>
            <person name="Kumar R."/>
            <person name="Khatri I."/>
            <person name="Vaidya B."/>
            <person name="Subramanian S."/>
            <person name="Pinnaka A."/>
        </authorList>
    </citation>
    <scope>NUCLEOTIDE SEQUENCE [LARGE SCALE GENOMIC DNA]</scope>
    <source>
        <strain evidence="8 9">AK20</strain>
    </source>
</reference>
<accession>M7N233</accession>
<dbReference type="GO" id="GO:0005886">
    <property type="term" value="C:plasma membrane"/>
    <property type="evidence" value="ECO:0007669"/>
    <property type="project" value="TreeGrafter"/>
</dbReference>
<keyword evidence="3 7" id="KW-0812">Transmembrane</keyword>
<evidence type="ECO:0000256" key="7">
    <source>
        <dbReference type="SAM" id="Phobius"/>
    </source>
</evidence>
<keyword evidence="4 7" id="KW-1133">Transmembrane helix</keyword>
<keyword evidence="9" id="KW-1185">Reference proteome</keyword>
<evidence type="ECO:0000313" key="8">
    <source>
        <dbReference type="EMBL" id="EMQ95779.1"/>
    </source>
</evidence>
<feature type="transmembrane region" description="Helical" evidence="7">
    <location>
        <begin position="128"/>
        <end position="157"/>
    </location>
</feature>
<dbReference type="Gene3D" id="1.20.1730.10">
    <property type="entry name" value="Sodium/glucose cotransporter"/>
    <property type="match status" value="1"/>
</dbReference>
<dbReference type="PATRIC" id="fig|1137281.3.peg.269"/>
<dbReference type="PANTHER" id="PTHR11819">
    <property type="entry name" value="SOLUTE CARRIER FAMILY 5"/>
    <property type="match status" value="1"/>
</dbReference>
<dbReference type="Proteomes" id="UP000012024">
    <property type="component" value="Unassembled WGS sequence"/>
</dbReference>
<dbReference type="GO" id="GO:0005412">
    <property type="term" value="F:D-glucose:sodium symporter activity"/>
    <property type="evidence" value="ECO:0007669"/>
    <property type="project" value="TreeGrafter"/>
</dbReference>
<dbReference type="InterPro" id="IPR001734">
    <property type="entry name" value="Na/solute_symporter"/>
</dbReference>
<protein>
    <submittedName>
        <fullName evidence="8">Sodium-solute symporter, putative</fullName>
    </submittedName>
</protein>
<dbReference type="EMBL" id="ANLA01000004">
    <property type="protein sequence ID" value="EMQ95779.1"/>
    <property type="molecule type" value="Genomic_DNA"/>
</dbReference>
<feature type="transmembrane region" description="Helical" evidence="7">
    <location>
        <begin position="549"/>
        <end position="571"/>
    </location>
</feature>
<feature type="transmembrane region" description="Helical" evidence="7">
    <location>
        <begin position="389"/>
        <end position="411"/>
    </location>
</feature>
<feature type="transmembrane region" description="Helical" evidence="7">
    <location>
        <begin position="450"/>
        <end position="470"/>
    </location>
</feature>
<dbReference type="RefSeq" id="WP_007646971.1">
    <property type="nucleotide sequence ID" value="NZ_ANLA01000004.1"/>
</dbReference>
<feature type="transmembrane region" description="Helical" evidence="7">
    <location>
        <begin position="577"/>
        <end position="595"/>
    </location>
</feature>
<dbReference type="PROSITE" id="PS50283">
    <property type="entry name" value="NA_SOLUT_SYMP_3"/>
    <property type="match status" value="1"/>
</dbReference>
<feature type="transmembrane region" description="Helical" evidence="7">
    <location>
        <begin position="482"/>
        <end position="500"/>
    </location>
</feature>
<dbReference type="InterPro" id="IPR038377">
    <property type="entry name" value="Na/Glc_symporter_sf"/>
</dbReference>
<dbReference type="AlphaFoldDB" id="M7N233"/>
<comment type="caution">
    <text evidence="8">The sequence shown here is derived from an EMBL/GenBank/DDBJ whole genome shotgun (WGS) entry which is preliminary data.</text>
</comment>
<dbReference type="OrthoDB" id="9761931at2"/>
<gene>
    <name evidence="8" type="ORF">D778_01669</name>
</gene>
<keyword evidence="5 7" id="KW-0472">Membrane</keyword>
<dbReference type="GeneID" id="98640205"/>
<feature type="transmembrane region" description="Helical" evidence="7">
    <location>
        <begin position="46"/>
        <end position="67"/>
    </location>
</feature>